<evidence type="ECO:0000313" key="2">
    <source>
        <dbReference type="EMBL" id="CCX12543.1"/>
    </source>
</evidence>
<keyword evidence="3" id="KW-1185">Reference proteome</keyword>
<accession>U4LJB3</accession>
<feature type="region of interest" description="Disordered" evidence="1">
    <location>
        <begin position="1"/>
        <end position="37"/>
    </location>
</feature>
<evidence type="ECO:0000256" key="1">
    <source>
        <dbReference type="SAM" id="MobiDB-lite"/>
    </source>
</evidence>
<dbReference type="EMBL" id="HF935720">
    <property type="protein sequence ID" value="CCX12543.1"/>
    <property type="molecule type" value="Genomic_DNA"/>
</dbReference>
<evidence type="ECO:0000313" key="3">
    <source>
        <dbReference type="Proteomes" id="UP000018144"/>
    </source>
</evidence>
<organism evidence="2 3">
    <name type="scientific">Pyronema omphalodes (strain CBS 100304)</name>
    <name type="common">Pyronema confluens</name>
    <dbReference type="NCBI Taxonomy" id="1076935"/>
    <lineage>
        <taxon>Eukaryota</taxon>
        <taxon>Fungi</taxon>
        <taxon>Dikarya</taxon>
        <taxon>Ascomycota</taxon>
        <taxon>Pezizomycotina</taxon>
        <taxon>Pezizomycetes</taxon>
        <taxon>Pezizales</taxon>
        <taxon>Pyronemataceae</taxon>
        <taxon>Pyronema</taxon>
    </lineage>
</organism>
<reference evidence="2 3" key="1">
    <citation type="journal article" date="2013" name="PLoS Genet.">
        <title>The genome and development-dependent transcriptomes of Pyronema confluens: a window into fungal evolution.</title>
        <authorList>
            <person name="Traeger S."/>
            <person name="Altegoer F."/>
            <person name="Freitag M."/>
            <person name="Gabaldon T."/>
            <person name="Kempken F."/>
            <person name="Kumar A."/>
            <person name="Marcet-Houben M."/>
            <person name="Poggeler S."/>
            <person name="Stajich J.E."/>
            <person name="Nowrousian M."/>
        </authorList>
    </citation>
    <scope>NUCLEOTIDE SEQUENCE [LARGE SCALE GENOMIC DNA]</scope>
    <source>
        <strain evidence="3">CBS 100304</strain>
        <tissue evidence="2">Vegetative mycelium</tissue>
    </source>
</reference>
<feature type="compositionally biased region" description="Polar residues" evidence="1">
    <location>
        <begin position="24"/>
        <end position="37"/>
    </location>
</feature>
<feature type="compositionally biased region" description="Basic and acidic residues" evidence="1">
    <location>
        <begin position="87"/>
        <end position="99"/>
    </location>
</feature>
<name>U4LJB3_PYROM</name>
<proteinExistence type="predicted"/>
<feature type="compositionally biased region" description="Low complexity" evidence="1">
    <location>
        <begin position="10"/>
        <end position="20"/>
    </location>
</feature>
<dbReference type="OrthoDB" id="10444250at2759"/>
<sequence length="211" mass="24030">MTQPPPHQTSNRSFSRNPSRPRNEGSSNSTPVTHHISPQLSTALGISQPDAKFEAMQQELLALTVRRREIWQRIAFLEGIRPTSPDSSHHEHDADDSHPAENPGAATETLPDPYTPPVNTALVRMRDFLRHMRLEHPQFIQDLKDSQQRNKPLKGLSARKYKGFIEQLAFYCQEMVEERLDKFRAENSGADDEFIEALRGKFYETLLAGGE</sequence>
<feature type="region of interest" description="Disordered" evidence="1">
    <location>
        <begin position="81"/>
        <end position="117"/>
    </location>
</feature>
<protein>
    <submittedName>
        <fullName evidence="2">Uncharacterized protein</fullName>
    </submittedName>
</protein>
<dbReference type="AlphaFoldDB" id="U4LJB3"/>
<dbReference type="Proteomes" id="UP000018144">
    <property type="component" value="Unassembled WGS sequence"/>
</dbReference>
<gene>
    <name evidence="2" type="ORF">PCON_12137</name>
</gene>